<evidence type="ECO:0000313" key="17">
    <source>
        <dbReference type="Proteomes" id="UP001596042"/>
    </source>
</evidence>
<evidence type="ECO:0000256" key="3">
    <source>
        <dbReference type="ARBA" id="ARBA00022475"/>
    </source>
</evidence>
<evidence type="ECO:0000256" key="14">
    <source>
        <dbReference type="SAM" id="Phobius"/>
    </source>
</evidence>
<dbReference type="Gene3D" id="3.10.50.40">
    <property type="match status" value="1"/>
</dbReference>
<dbReference type="Pfam" id="PF13624">
    <property type="entry name" value="SurA_N_3"/>
    <property type="match status" value="1"/>
</dbReference>
<dbReference type="EMBL" id="JBHSEL010000053">
    <property type="protein sequence ID" value="MFC4625273.1"/>
    <property type="molecule type" value="Genomic_DNA"/>
</dbReference>
<evidence type="ECO:0000256" key="4">
    <source>
        <dbReference type="ARBA" id="ARBA00022519"/>
    </source>
</evidence>
<accession>A0ABV9H5P6</accession>
<keyword evidence="3" id="KW-1003">Cell membrane</keyword>
<dbReference type="InterPro" id="IPR027304">
    <property type="entry name" value="Trigger_fact/SurA_dom_sf"/>
</dbReference>
<evidence type="ECO:0000256" key="2">
    <source>
        <dbReference type="ARBA" id="ARBA00018370"/>
    </source>
</evidence>
<evidence type="ECO:0000256" key="11">
    <source>
        <dbReference type="ARBA" id="ARBA00038408"/>
    </source>
</evidence>
<dbReference type="PANTHER" id="PTHR47529:SF1">
    <property type="entry name" value="PERIPLASMIC CHAPERONE PPID"/>
    <property type="match status" value="1"/>
</dbReference>
<organism evidence="16 17">
    <name type="scientific">Daeguia caeni</name>
    <dbReference type="NCBI Taxonomy" id="439612"/>
    <lineage>
        <taxon>Bacteria</taxon>
        <taxon>Pseudomonadati</taxon>
        <taxon>Pseudomonadota</taxon>
        <taxon>Alphaproteobacteria</taxon>
        <taxon>Hyphomicrobiales</taxon>
        <taxon>Brucellaceae</taxon>
        <taxon>Daeguia</taxon>
    </lineage>
</organism>
<evidence type="ECO:0000256" key="10">
    <source>
        <dbReference type="ARBA" id="ARBA00031484"/>
    </source>
</evidence>
<evidence type="ECO:0000256" key="7">
    <source>
        <dbReference type="ARBA" id="ARBA00023136"/>
    </source>
</evidence>
<dbReference type="InterPro" id="IPR052029">
    <property type="entry name" value="PpiD_chaperone"/>
</dbReference>
<keyword evidence="17" id="KW-1185">Reference proteome</keyword>
<comment type="subcellular location">
    <subcellularLocation>
        <location evidence="1">Cell inner membrane</location>
        <topology evidence="1">Single-pass type II membrane protein</topology>
        <orientation evidence="1">Periplasmic side</orientation>
    </subcellularLocation>
</comment>
<dbReference type="SUPFAM" id="SSF54534">
    <property type="entry name" value="FKBP-like"/>
    <property type="match status" value="1"/>
</dbReference>
<dbReference type="Proteomes" id="UP001596042">
    <property type="component" value="Unassembled WGS sequence"/>
</dbReference>
<dbReference type="InterPro" id="IPR046357">
    <property type="entry name" value="PPIase_dom_sf"/>
</dbReference>
<evidence type="ECO:0000256" key="6">
    <source>
        <dbReference type="ARBA" id="ARBA00022989"/>
    </source>
</evidence>
<keyword evidence="8" id="KW-0143">Chaperone</keyword>
<protein>
    <recommendedName>
        <fullName evidence="2">Parvulin-like PPIase</fullName>
    </recommendedName>
    <alternativeName>
        <fullName evidence="9">Peptidyl-prolyl cis-trans isomerase plp</fullName>
    </alternativeName>
    <alternativeName>
        <fullName evidence="12">Periplasmic chaperone PpiD</fullName>
    </alternativeName>
    <alternativeName>
        <fullName evidence="13">Periplasmic folding chaperone</fullName>
    </alternativeName>
    <alternativeName>
        <fullName evidence="10">Rotamase plp</fullName>
    </alternativeName>
</protein>
<evidence type="ECO:0000256" key="9">
    <source>
        <dbReference type="ARBA" id="ARBA00030642"/>
    </source>
</evidence>
<evidence type="ECO:0000259" key="15">
    <source>
        <dbReference type="Pfam" id="PF13145"/>
    </source>
</evidence>
<keyword evidence="5 14" id="KW-0812">Transmembrane</keyword>
<evidence type="ECO:0000256" key="13">
    <source>
        <dbReference type="ARBA" id="ARBA00042775"/>
    </source>
</evidence>
<evidence type="ECO:0000313" key="16">
    <source>
        <dbReference type="EMBL" id="MFC4625273.1"/>
    </source>
</evidence>
<feature type="transmembrane region" description="Helical" evidence="14">
    <location>
        <begin position="12"/>
        <end position="31"/>
    </location>
</feature>
<dbReference type="GO" id="GO:0016853">
    <property type="term" value="F:isomerase activity"/>
    <property type="evidence" value="ECO:0007669"/>
    <property type="project" value="UniProtKB-KW"/>
</dbReference>
<comment type="similarity">
    <text evidence="11">Belongs to the PpiD chaperone family.</text>
</comment>
<comment type="caution">
    <text evidence="16">The sequence shown here is derived from an EMBL/GenBank/DDBJ whole genome shotgun (WGS) entry which is preliminary data.</text>
</comment>
<evidence type="ECO:0000256" key="12">
    <source>
        <dbReference type="ARBA" id="ARBA00040743"/>
    </source>
</evidence>
<proteinExistence type="inferred from homology"/>
<evidence type="ECO:0000256" key="5">
    <source>
        <dbReference type="ARBA" id="ARBA00022692"/>
    </source>
</evidence>
<dbReference type="SUPFAM" id="SSF109998">
    <property type="entry name" value="Triger factor/SurA peptide-binding domain-like"/>
    <property type="match status" value="1"/>
</dbReference>
<feature type="domain" description="PpiC" evidence="15">
    <location>
        <begin position="248"/>
        <end position="368"/>
    </location>
</feature>
<dbReference type="InterPro" id="IPR000297">
    <property type="entry name" value="PPIase_PpiC"/>
</dbReference>
<evidence type="ECO:0000256" key="8">
    <source>
        <dbReference type="ARBA" id="ARBA00023186"/>
    </source>
</evidence>
<keyword evidence="6 14" id="KW-1133">Transmembrane helix</keyword>
<evidence type="ECO:0000256" key="1">
    <source>
        <dbReference type="ARBA" id="ARBA00004382"/>
    </source>
</evidence>
<dbReference type="PANTHER" id="PTHR47529">
    <property type="entry name" value="PEPTIDYL-PROLYL CIS-TRANS ISOMERASE D"/>
    <property type="match status" value="1"/>
</dbReference>
<reference evidence="17" key="1">
    <citation type="journal article" date="2019" name="Int. J. Syst. Evol. Microbiol.">
        <title>The Global Catalogue of Microorganisms (GCM) 10K type strain sequencing project: providing services to taxonomists for standard genome sequencing and annotation.</title>
        <authorList>
            <consortium name="The Broad Institute Genomics Platform"/>
            <consortium name="The Broad Institute Genome Sequencing Center for Infectious Disease"/>
            <person name="Wu L."/>
            <person name="Ma J."/>
        </authorList>
    </citation>
    <scope>NUCLEOTIDE SEQUENCE [LARGE SCALE GENOMIC DNA]</scope>
    <source>
        <strain evidence="17">CGMCC 1.15731</strain>
    </source>
</reference>
<sequence length="628" mass="68392">MLESLRSAAQSWIAKILLGILILSFTVWGIADVFRGGINGNAILIAGGSEVSPDDFRFAYEQQLSRLSQQFRQRLTREQAKAIGLDNQVLSELAAGVVLDEQARNMQLGLSKDGIARLTAEDPAFHDASGRFNRQLFNVVLRQAGIRPDDYLENRAKVARRQQIVEAATDGLKMPATMLKALALYQGESRNVDFLTVPVEKPDAIPNPSDDVLKTYFDEHKDEYKAPEYRKFTYVKLEPSDIADPAAITQEEIQAYYDKNKDRYGTPEKRTIEQINFTDMASAKAALDRIKAGTGFEDIGKEQGKTGDDLKLGTFEKSALPDSAIAEAAFALPLNGVSDVVEGAFGPVLLRVTAIEPGHTKTLADVSDEIRNTLATNQALNDLSGVHDAYEQDRSEGNSMADTARKLNLKTVTIEAVDAEGNDPSGKPVDLPNTQALLPAVFQADQGFDNDALTLGNNGYLWYQVDDITPAHDRTLDEVTDKVIAAWKEEEAARRLTARMEELKKRVDGGTTLDALASELGLEKQTRMGVTRATNDASIGSAAAAQIFRGPDGLVGIAPAPAGNAQILFKVTSVTEPAGAGADSIPEAQRNYLARAVSDDVLEQLVGELQKQYPVRVNQDLLNRVLAF</sequence>
<keyword evidence="4" id="KW-0997">Cell inner membrane</keyword>
<dbReference type="RefSeq" id="WP_374829424.1">
    <property type="nucleotide sequence ID" value="NZ_JBHEEZ010000001.1"/>
</dbReference>
<keyword evidence="16" id="KW-0413">Isomerase</keyword>
<gene>
    <name evidence="16" type="ORF">ACFO1V_08565</name>
</gene>
<dbReference type="Pfam" id="PF13145">
    <property type="entry name" value="Rotamase_2"/>
    <property type="match status" value="1"/>
</dbReference>
<name>A0ABV9H5P6_9HYPH</name>
<keyword evidence="7 14" id="KW-0472">Membrane</keyword>